<feature type="region of interest" description="Disordered" evidence="1">
    <location>
        <begin position="147"/>
        <end position="197"/>
    </location>
</feature>
<keyword evidence="3" id="KW-1185">Reference proteome</keyword>
<accession>A0A5N5DH87</accession>
<feature type="region of interest" description="Disordered" evidence="1">
    <location>
        <begin position="1"/>
        <end position="30"/>
    </location>
</feature>
<reference evidence="2 3" key="1">
    <citation type="journal article" date="2019" name="Sci. Rep.">
        <title>A multi-omics analysis of the grapevine pathogen Lasiodiplodia theobromae reveals that temperature affects the expression of virulence- and pathogenicity-related genes.</title>
        <authorList>
            <person name="Felix C."/>
            <person name="Meneses R."/>
            <person name="Goncalves M.F.M."/>
            <person name="Tilleman L."/>
            <person name="Duarte A.S."/>
            <person name="Jorrin-Novo J.V."/>
            <person name="Van de Peer Y."/>
            <person name="Deforce D."/>
            <person name="Van Nieuwerburgh F."/>
            <person name="Esteves A.C."/>
            <person name="Alves A."/>
        </authorList>
    </citation>
    <scope>NUCLEOTIDE SEQUENCE [LARGE SCALE GENOMIC DNA]</scope>
    <source>
        <strain evidence="2 3">LA-SOL3</strain>
    </source>
</reference>
<dbReference type="Proteomes" id="UP000325902">
    <property type="component" value="Unassembled WGS sequence"/>
</dbReference>
<proteinExistence type="predicted"/>
<feature type="compositionally biased region" description="Basic residues" evidence="1">
    <location>
        <begin position="1"/>
        <end position="11"/>
    </location>
</feature>
<feature type="compositionally biased region" description="Polar residues" evidence="1">
    <location>
        <begin position="177"/>
        <end position="197"/>
    </location>
</feature>
<dbReference type="AlphaFoldDB" id="A0A5N5DH87"/>
<feature type="compositionally biased region" description="Acidic residues" evidence="1">
    <location>
        <begin position="160"/>
        <end position="176"/>
    </location>
</feature>
<gene>
    <name evidence="2" type="ORF">DBV05_g4220</name>
</gene>
<evidence type="ECO:0000313" key="2">
    <source>
        <dbReference type="EMBL" id="KAB2577077.1"/>
    </source>
</evidence>
<evidence type="ECO:0008006" key="4">
    <source>
        <dbReference type="Google" id="ProtNLM"/>
    </source>
</evidence>
<feature type="compositionally biased region" description="Polar residues" evidence="1">
    <location>
        <begin position="150"/>
        <end position="159"/>
    </location>
</feature>
<evidence type="ECO:0000313" key="3">
    <source>
        <dbReference type="Proteomes" id="UP000325902"/>
    </source>
</evidence>
<dbReference type="OrthoDB" id="3647690at2759"/>
<organism evidence="2 3">
    <name type="scientific">Lasiodiplodia theobromae</name>
    <dbReference type="NCBI Taxonomy" id="45133"/>
    <lineage>
        <taxon>Eukaryota</taxon>
        <taxon>Fungi</taxon>
        <taxon>Dikarya</taxon>
        <taxon>Ascomycota</taxon>
        <taxon>Pezizomycotina</taxon>
        <taxon>Dothideomycetes</taxon>
        <taxon>Dothideomycetes incertae sedis</taxon>
        <taxon>Botryosphaeriales</taxon>
        <taxon>Botryosphaeriaceae</taxon>
        <taxon>Lasiodiplodia</taxon>
    </lineage>
</organism>
<dbReference type="EMBL" id="VCHE01000019">
    <property type="protein sequence ID" value="KAB2577077.1"/>
    <property type="molecule type" value="Genomic_DNA"/>
</dbReference>
<name>A0A5N5DH87_9PEZI</name>
<protein>
    <recommendedName>
        <fullName evidence="4">Chromo domain-containing protein</fullName>
    </recommendedName>
</protein>
<evidence type="ECO:0000256" key="1">
    <source>
        <dbReference type="SAM" id="MobiDB-lite"/>
    </source>
</evidence>
<sequence length="197" mass="22573">MTERKRGRPPQRVRPSSKTPKRKPAKASVEKGQLYKAKRILDEDKANYLIEWDEINPKTKKLYEPSWHPKDCATPALIAQWKQDKAGKEWSAQGIVAENDYSYKISWEDDPKTGEVYQDTWEPKAFASEAIVRDWELRKADLEARAKKTLASNDRGSVSESEEDVQEHSDESDDDALQQQIAQEIQSSPSRSNTRGP</sequence>
<comment type="caution">
    <text evidence="2">The sequence shown here is derived from an EMBL/GenBank/DDBJ whole genome shotgun (WGS) entry which is preliminary data.</text>
</comment>